<comment type="caution">
    <text evidence="6">The sequence shown here is derived from an EMBL/GenBank/DDBJ whole genome shotgun (WGS) entry which is preliminary data.</text>
</comment>
<dbReference type="SUPFAM" id="SSF53850">
    <property type="entry name" value="Periplasmic binding protein-like II"/>
    <property type="match status" value="1"/>
</dbReference>
<comment type="similarity">
    <text evidence="1">Belongs to the LysR transcriptional regulatory family.</text>
</comment>
<evidence type="ECO:0000313" key="7">
    <source>
        <dbReference type="Proteomes" id="UP001606099"/>
    </source>
</evidence>
<evidence type="ECO:0000256" key="3">
    <source>
        <dbReference type="ARBA" id="ARBA00023125"/>
    </source>
</evidence>
<dbReference type="RefSeq" id="WP_394460278.1">
    <property type="nucleotide sequence ID" value="NZ_JBIGHZ010000003.1"/>
</dbReference>
<feature type="domain" description="HTH lysR-type" evidence="5">
    <location>
        <begin position="7"/>
        <end position="64"/>
    </location>
</feature>
<gene>
    <name evidence="6" type="ORF">ACG0Z6_08180</name>
</gene>
<keyword evidence="3" id="KW-0238">DNA-binding</keyword>
<evidence type="ECO:0000256" key="2">
    <source>
        <dbReference type="ARBA" id="ARBA00023015"/>
    </source>
</evidence>
<protein>
    <submittedName>
        <fullName evidence="6">LysR family transcriptional regulator</fullName>
    </submittedName>
</protein>
<proteinExistence type="inferred from homology"/>
<evidence type="ECO:0000256" key="1">
    <source>
        <dbReference type="ARBA" id="ARBA00009437"/>
    </source>
</evidence>
<dbReference type="Pfam" id="PF03466">
    <property type="entry name" value="LysR_substrate"/>
    <property type="match status" value="1"/>
</dbReference>
<keyword evidence="7" id="KW-1185">Reference proteome</keyword>
<keyword evidence="2" id="KW-0805">Transcription regulation</keyword>
<accession>A0ABW7FV75</accession>
<evidence type="ECO:0000313" key="6">
    <source>
        <dbReference type="EMBL" id="MFG6448221.1"/>
    </source>
</evidence>
<reference evidence="6 7" key="1">
    <citation type="submission" date="2024-08" db="EMBL/GenBank/DDBJ databases">
        <authorList>
            <person name="Lu H."/>
        </authorList>
    </citation>
    <scope>NUCLEOTIDE SEQUENCE [LARGE SCALE GENOMIC DNA]</scope>
    <source>
        <strain evidence="6 7">BYS180W</strain>
    </source>
</reference>
<dbReference type="EMBL" id="JBIGHZ010000003">
    <property type="protein sequence ID" value="MFG6448221.1"/>
    <property type="molecule type" value="Genomic_DNA"/>
</dbReference>
<dbReference type="Gene3D" id="1.10.10.10">
    <property type="entry name" value="Winged helix-like DNA-binding domain superfamily/Winged helix DNA-binding domain"/>
    <property type="match status" value="1"/>
</dbReference>
<name>A0ABW7FV75_9BURK</name>
<organism evidence="6 7">
    <name type="scientific">Roseateles rivi</name>
    <dbReference type="NCBI Taxonomy" id="3299028"/>
    <lineage>
        <taxon>Bacteria</taxon>
        <taxon>Pseudomonadati</taxon>
        <taxon>Pseudomonadota</taxon>
        <taxon>Betaproteobacteria</taxon>
        <taxon>Burkholderiales</taxon>
        <taxon>Sphaerotilaceae</taxon>
        <taxon>Roseateles</taxon>
    </lineage>
</organism>
<sequence length="317" mass="34508">MDRRRVLTPEALAMMDAIARTGSFAAAAREMGKVPSALTYSVRQLEEALDVLLFDRSSRQAVMTAAGHELLLQGRHLLMEMEAVAHRVRRVATGWESALTIAVDDIVAPRALFDLMQDFYAQREQGLPPPTQLKLRSEVLSGTWEALLSGQADLAIGTSTQLPGVAVRCEELGELNMVFCVAPHHPLAAKKQPLTSADIARHRIVAVADTARTLVPVTLGVAPGQETLTLPSMAAKVEALLRALGCGWLPRSMVQHQIAAGRLVAMQTQVAPRLAKLHYAWRDTGQPPGKALAWWLQRLASPATRQALLEQHDGLLL</sequence>
<keyword evidence="4" id="KW-0804">Transcription</keyword>
<dbReference type="SUPFAM" id="SSF46785">
    <property type="entry name" value="Winged helix' DNA-binding domain"/>
    <property type="match status" value="1"/>
</dbReference>
<dbReference type="InterPro" id="IPR000847">
    <property type="entry name" value="LysR_HTH_N"/>
</dbReference>
<evidence type="ECO:0000259" key="5">
    <source>
        <dbReference type="PROSITE" id="PS50931"/>
    </source>
</evidence>
<dbReference type="Proteomes" id="UP001606099">
    <property type="component" value="Unassembled WGS sequence"/>
</dbReference>
<dbReference type="PROSITE" id="PS50931">
    <property type="entry name" value="HTH_LYSR"/>
    <property type="match status" value="1"/>
</dbReference>
<dbReference type="InterPro" id="IPR036390">
    <property type="entry name" value="WH_DNA-bd_sf"/>
</dbReference>
<evidence type="ECO:0000256" key="4">
    <source>
        <dbReference type="ARBA" id="ARBA00023163"/>
    </source>
</evidence>
<dbReference type="Pfam" id="PF00126">
    <property type="entry name" value="HTH_1"/>
    <property type="match status" value="1"/>
</dbReference>
<dbReference type="InterPro" id="IPR005119">
    <property type="entry name" value="LysR_subst-bd"/>
</dbReference>
<dbReference type="InterPro" id="IPR036388">
    <property type="entry name" value="WH-like_DNA-bd_sf"/>
</dbReference>
<dbReference type="PANTHER" id="PTHR30126:SF4">
    <property type="entry name" value="LYSR FAMILY TRANSCRIPTIONAL REGULATOR"/>
    <property type="match status" value="1"/>
</dbReference>
<dbReference type="PANTHER" id="PTHR30126">
    <property type="entry name" value="HTH-TYPE TRANSCRIPTIONAL REGULATOR"/>
    <property type="match status" value="1"/>
</dbReference>
<dbReference type="Gene3D" id="3.40.190.290">
    <property type="match status" value="1"/>
</dbReference>